<comment type="caution">
    <text evidence="1">The sequence shown here is derived from an EMBL/GenBank/DDBJ whole genome shotgun (WGS) entry which is preliminary data.</text>
</comment>
<organism evidence="1 2">
    <name type="scientific">Acacia crassicarpa</name>
    <name type="common">northern wattle</name>
    <dbReference type="NCBI Taxonomy" id="499986"/>
    <lineage>
        <taxon>Eukaryota</taxon>
        <taxon>Viridiplantae</taxon>
        <taxon>Streptophyta</taxon>
        <taxon>Embryophyta</taxon>
        <taxon>Tracheophyta</taxon>
        <taxon>Spermatophyta</taxon>
        <taxon>Magnoliopsida</taxon>
        <taxon>eudicotyledons</taxon>
        <taxon>Gunneridae</taxon>
        <taxon>Pentapetalae</taxon>
        <taxon>rosids</taxon>
        <taxon>fabids</taxon>
        <taxon>Fabales</taxon>
        <taxon>Fabaceae</taxon>
        <taxon>Caesalpinioideae</taxon>
        <taxon>mimosoid clade</taxon>
        <taxon>Acacieae</taxon>
        <taxon>Acacia</taxon>
    </lineage>
</organism>
<keyword evidence="2" id="KW-1185">Reference proteome</keyword>
<evidence type="ECO:0000313" key="1">
    <source>
        <dbReference type="EMBL" id="KAK4265983.1"/>
    </source>
</evidence>
<accession>A0AAE1JAE8</accession>
<protein>
    <submittedName>
        <fullName evidence="1">Uncharacterized protein</fullName>
    </submittedName>
</protein>
<dbReference type="EMBL" id="JAWXYG010000008">
    <property type="protein sequence ID" value="KAK4265983.1"/>
    <property type="molecule type" value="Genomic_DNA"/>
</dbReference>
<sequence length="358" mass="42432">MKWMVAADQGTWEEKEIICSVLEVEDEETALHHQYISYILGEAAVRVHAVDRCLVVLDEIRCDFIGWYADIYESYKDNINRKQDWWNHIENDLKRLFGGLIKSISKLHQNHFHGNLTKGIAVSNGQAKLFNMKPCGIKGYEKDIDDLLYMITNIVNRVPPDLFFEGLADGFTKEKARLYCSKEFSIFLESSKERKVDDTVDIYHPFFWPVYQQMYFLERVYDLFWKDFKLEENTVHWHVILVLENSFSCQWNWVEDIPNEGAFSKVYNDERNPRWQRRDFPKAVAIAFWRHCKTHYNDKLAVGENRKTVNEIRIELNKRFNILGRVFQAVCKFTRKFDHGQVSVICDTLAELRNMVAM</sequence>
<gene>
    <name evidence="1" type="ORF">QN277_026961</name>
</gene>
<proteinExistence type="predicted"/>
<dbReference type="AlphaFoldDB" id="A0AAE1JAE8"/>
<reference evidence="1" key="1">
    <citation type="submission" date="2023-10" db="EMBL/GenBank/DDBJ databases">
        <title>Chromosome-level genome of the transformable northern wattle, Acacia crassicarpa.</title>
        <authorList>
            <person name="Massaro I."/>
            <person name="Sinha N.R."/>
            <person name="Poethig S."/>
            <person name="Leichty A.R."/>
        </authorList>
    </citation>
    <scope>NUCLEOTIDE SEQUENCE</scope>
    <source>
        <strain evidence="1">Acra3RX</strain>
        <tissue evidence="1">Leaf</tissue>
    </source>
</reference>
<name>A0AAE1JAE8_9FABA</name>
<evidence type="ECO:0000313" key="2">
    <source>
        <dbReference type="Proteomes" id="UP001293593"/>
    </source>
</evidence>
<dbReference type="Proteomes" id="UP001293593">
    <property type="component" value="Unassembled WGS sequence"/>
</dbReference>